<feature type="compositionally biased region" description="Polar residues" evidence="1">
    <location>
        <begin position="280"/>
        <end position="296"/>
    </location>
</feature>
<reference evidence="2 3" key="1">
    <citation type="journal article" date="2016" name="Mol. Biol. Evol.">
        <title>Comparative Genomics of Early-Diverging Mushroom-Forming Fungi Provides Insights into the Origins of Lignocellulose Decay Capabilities.</title>
        <authorList>
            <person name="Nagy L.G."/>
            <person name="Riley R."/>
            <person name="Tritt A."/>
            <person name="Adam C."/>
            <person name="Daum C."/>
            <person name="Floudas D."/>
            <person name="Sun H."/>
            <person name="Yadav J.S."/>
            <person name="Pangilinan J."/>
            <person name="Larsson K.H."/>
            <person name="Matsuura K."/>
            <person name="Barry K."/>
            <person name="Labutti K."/>
            <person name="Kuo R."/>
            <person name="Ohm R.A."/>
            <person name="Bhattacharya S.S."/>
            <person name="Shirouzu T."/>
            <person name="Yoshinaga Y."/>
            <person name="Martin F.M."/>
            <person name="Grigoriev I.V."/>
            <person name="Hibbett D.S."/>
        </authorList>
    </citation>
    <scope>NUCLEOTIDE SEQUENCE [LARGE SCALE GENOMIC DNA]</scope>
    <source>
        <strain evidence="2 3">HHB12029</strain>
    </source>
</reference>
<proteinExistence type="predicted"/>
<keyword evidence="3" id="KW-1185">Reference proteome</keyword>
<dbReference type="GO" id="GO:0042393">
    <property type="term" value="F:histone binding"/>
    <property type="evidence" value="ECO:0007669"/>
    <property type="project" value="InterPro"/>
</dbReference>
<feature type="compositionally biased region" description="Polar residues" evidence="1">
    <location>
        <begin position="309"/>
        <end position="320"/>
    </location>
</feature>
<gene>
    <name evidence="2" type="ORF">EXIGLDRAFT_273556</name>
</gene>
<sequence>MELTPPPSSSSAIRPSLISPIARRARSLGPAAAEMTTQQIEDARTNSLARVLDVWSKLADRYTVPIEEDDIVDISTGRIVQDRGVLRGIVPRQFGGPAAVDDAETDAEDEVDDELELEEEESDDELGRWPGDEDQSRPNPDAVARMQWLMEGADAEDNPRDKADLESFLRAERERQRTVGHDDGDDDGSTDHRASATESDVEDDLDAPLPLVYESDQDDPEGGNVDYGSASESEDELLLMDDNDVLEVDPVHPPPPSSPTPAPSPSKSRIRTPAQLYTPPRSQSIDSPRRVSSTSPLKKRPEPAPTPTRIFSTPSKQSNAAPFRRPAQVMEVVMPLREVHRTPSAARRPPLPSPSPSSSAEPPPKIDFDEMRRVRVRASSCAVHLSDDTIAK</sequence>
<dbReference type="Gene3D" id="1.10.20.10">
    <property type="entry name" value="Histone, subunit A"/>
    <property type="match status" value="1"/>
</dbReference>
<dbReference type="AlphaFoldDB" id="A0A165M6W2"/>
<feature type="region of interest" description="Disordered" evidence="1">
    <location>
        <begin position="93"/>
        <end position="369"/>
    </location>
</feature>
<name>A0A165M6W2_EXIGL</name>
<dbReference type="InterPro" id="IPR009072">
    <property type="entry name" value="Histone-fold"/>
</dbReference>
<feature type="compositionally biased region" description="Acidic residues" evidence="1">
    <location>
        <begin position="232"/>
        <end position="247"/>
    </location>
</feature>
<evidence type="ECO:0000256" key="1">
    <source>
        <dbReference type="SAM" id="MobiDB-lite"/>
    </source>
</evidence>
<dbReference type="EMBL" id="KV425914">
    <property type="protein sequence ID" value="KZV98846.1"/>
    <property type="molecule type" value="Genomic_DNA"/>
</dbReference>
<dbReference type="Pfam" id="PF10384">
    <property type="entry name" value="Scm3"/>
    <property type="match status" value="1"/>
</dbReference>
<dbReference type="STRING" id="1314781.A0A165M6W2"/>
<feature type="compositionally biased region" description="Basic and acidic residues" evidence="1">
    <location>
        <begin position="125"/>
        <end position="136"/>
    </location>
</feature>
<evidence type="ECO:0000313" key="3">
    <source>
        <dbReference type="Proteomes" id="UP000077266"/>
    </source>
</evidence>
<dbReference type="OrthoDB" id="2420608at2759"/>
<feature type="compositionally biased region" description="Acidic residues" evidence="1">
    <location>
        <begin position="101"/>
        <end position="124"/>
    </location>
</feature>
<organism evidence="2 3">
    <name type="scientific">Exidia glandulosa HHB12029</name>
    <dbReference type="NCBI Taxonomy" id="1314781"/>
    <lineage>
        <taxon>Eukaryota</taxon>
        <taxon>Fungi</taxon>
        <taxon>Dikarya</taxon>
        <taxon>Basidiomycota</taxon>
        <taxon>Agaricomycotina</taxon>
        <taxon>Agaricomycetes</taxon>
        <taxon>Auriculariales</taxon>
        <taxon>Exidiaceae</taxon>
        <taxon>Exidia</taxon>
    </lineage>
</organism>
<dbReference type="Proteomes" id="UP000077266">
    <property type="component" value="Unassembled WGS sequence"/>
</dbReference>
<dbReference type="GO" id="GO:0046982">
    <property type="term" value="F:protein heterodimerization activity"/>
    <property type="evidence" value="ECO:0007669"/>
    <property type="project" value="InterPro"/>
</dbReference>
<dbReference type="InterPro" id="IPR018465">
    <property type="entry name" value="Scm3/HJURP"/>
</dbReference>
<dbReference type="InParanoid" id="A0A165M6W2"/>
<feature type="compositionally biased region" description="Pro residues" evidence="1">
    <location>
        <begin position="251"/>
        <end position="264"/>
    </location>
</feature>
<dbReference type="GO" id="GO:0005634">
    <property type="term" value="C:nucleus"/>
    <property type="evidence" value="ECO:0007669"/>
    <property type="project" value="InterPro"/>
</dbReference>
<evidence type="ECO:0000313" key="2">
    <source>
        <dbReference type="EMBL" id="KZV98846.1"/>
    </source>
</evidence>
<feature type="compositionally biased region" description="Basic and acidic residues" evidence="1">
    <location>
        <begin position="157"/>
        <end position="182"/>
    </location>
</feature>
<protein>
    <submittedName>
        <fullName evidence="2">Uncharacterized protein</fullName>
    </submittedName>
</protein>
<feature type="compositionally biased region" description="Pro residues" evidence="1">
    <location>
        <begin position="349"/>
        <end position="363"/>
    </location>
</feature>
<accession>A0A165M6W2</accession>